<accession>A0ACB8TZC0</accession>
<gene>
    <name evidence="1" type="ORF">BDY19DRAFT_995249</name>
</gene>
<dbReference type="Proteomes" id="UP001055072">
    <property type="component" value="Unassembled WGS sequence"/>
</dbReference>
<protein>
    <submittedName>
        <fullName evidence="1">Uncharacterized protein</fullName>
    </submittedName>
</protein>
<name>A0ACB8TZC0_9APHY</name>
<keyword evidence="2" id="KW-1185">Reference proteome</keyword>
<evidence type="ECO:0000313" key="1">
    <source>
        <dbReference type="EMBL" id="KAI0087174.1"/>
    </source>
</evidence>
<reference evidence="1" key="1">
    <citation type="journal article" date="2021" name="Environ. Microbiol.">
        <title>Gene family expansions and transcriptome signatures uncover fungal adaptations to wood decay.</title>
        <authorList>
            <person name="Hage H."/>
            <person name="Miyauchi S."/>
            <person name="Viragh M."/>
            <person name="Drula E."/>
            <person name="Min B."/>
            <person name="Chaduli D."/>
            <person name="Navarro D."/>
            <person name="Favel A."/>
            <person name="Norest M."/>
            <person name="Lesage-Meessen L."/>
            <person name="Balint B."/>
            <person name="Merenyi Z."/>
            <person name="de Eugenio L."/>
            <person name="Morin E."/>
            <person name="Martinez A.T."/>
            <person name="Baldrian P."/>
            <person name="Stursova M."/>
            <person name="Martinez M.J."/>
            <person name="Novotny C."/>
            <person name="Magnuson J.K."/>
            <person name="Spatafora J.W."/>
            <person name="Maurice S."/>
            <person name="Pangilinan J."/>
            <person name="Andreopoulos W."/>
            <person name="LaButti K."/>
            <person name="Hundley H."/>
            <person name="Na H."/>
            <person name="Kuo A."/>
            <person name="Barry K."/>
            <person name="Lipzen A."/>
            <person name="Henrissat B."/>
            <person name="Riley R."/>
            <person name="Ahrendt S."/>
            <person name="Nagy L.G."/>
            <person name="Grigoriev I.V."/>
            <person name="Martin F."/>
            <person name="Rosso M.N."/>
        </authorList>
    </citation>
    <scope>NUCLEOTIDE SEQUENCE</scope>
    <source>
        <strain evidence="1">CBS 384.51</strain>
    </source>
</reference>
<comment type="caution">
    <text evidence="1">The sequence shown here is derived from an EMBL/GenBank/DDBJ whole genome shotgun (WGS) entry which is preliminary data.</text>
</comment>
<dbReference type="EMBL" id="MU274919">
    <property type="protein sequence ID" value="KAI0087174.1"/>
    <property type="molecule type" value="Genomic_DNA"/>
</dbReference>
<organism evidence="1 2">
    <name type="scientific">Irpex rosettiformis</name>
    <dbReference type="NCBI Taxonomy" id="378272"/>
    <lineage>
        <taxon>Eukaryota</taxon>
        <taxon>Fungi</taxon>
        <taxon>Dikarya</taxon>
        <taxon>Basidiomycota</taxon>
        <taxon>Agaricomycotina</taxon>
        <taxon>Agaricomycetes</taxon>
        <taxon>Polyporales</taxon>
        <taxon>Irpicaceae</taxon>
        <taxon>Irpex</taxon>
    </lineage>
</organism>
<evidence type="ECO:0000313" key="2">
    <source>
        <dbReference type="Proteomes" id="UP001055072"/>
    </source>
</evidence>
<proteinExistence type="predicted"/>
<sequence length="430" mass="46220">MSTLLISLPEELLERIIALAILPSNTSALPPAALQSPIPRSTSSPLPSRPFASQPLCPRKNTLLPVERRVHRYTVLLVSSIFARIGTAVLYSHVHLLSPRQCGALARTLATRTDLAVRVKSLRIEGVWPELHGLMRSLNVEDSSLQAFDMTIATAERGSPEDNLSATEEFCAALKVLPTLGAIKSLAIRKTPDAYLTLPGPASILECLSDVIENWGSLDTIDIGFRLLSGPRRNTISLLPLENIPPASPCAKFVAALSRAPSLRIVSTQLPAAWNSSLLDISSNPSLAAIRLEPSPPVAGPHHLFLVEAGKYPRLDALIRAGSPPIPFIVAPRRRSESLSTISTTSSGRLRANTTLGTSSPPPSIVAFPSIPSPILGESSTSGDRSSSQSIRQDDSDSGSDTSQGRVVRHKSGKGHSRQRKWSRRQSVLF</sequence>